<comment type="caution">
    <text evidence="1">The sequence shown here is derived from an EMBL/GenBank/DDBJ whole genome shotgun (WGS) entry which is preliminary data.</text>
</comment>
<proteinExistence type="predicted"/>
<name>A0A2S4N486_9FLAO</name>
<accession>A0A2S4N486</accession>
<evidence type="ECO:0000313" key="2">
    <source>
        <dbReference type="Proteomes" id="UP000237056"/>
    </source>
</evidence>
<keyword evidence="2" id="KW-1185">Reference proteome</keyword>
<dbReference type="OrthoDB" id="838435at2"/>
<dbReference type="Proteomes" id="UP000237056">
    <property type="component" value="Unassembled WGS sequence"/>
</dbReference>
<dbReference type="RefSeq" id="WP_103727260.1">
    <property type="nucleotide sequence ID" value="NZ_PQNY01000093.1"/>
</dbReference>
<dbReference type="EMBL" id="PQNY01000093">
    <property type="protein sequence ID" value="POS00501.1"/>
    <property type="molecule type" value="Genomic_DNA"/>
</dbReference>
<evidence type="ECO:0000313" key="1">
    <source>
        <dbReference type="EMBL" id="POS00501.1"/>
    </source>
</evidence>
<reference evidence="1 2" key="1">
    <citation type="submission" date="2018-01" db="EMBL/GenBank/DDBJ databases">
        <title>Genomic Encyclopedia of Type Strains, Phase I: the one thousand microbial genomes (KMG-I) project.</title>
        <authorList>
            <person name="Goeker M."/>
        </authorList>
    </citation>
    <scope>NUCLEOTIDE SEQUENCE [LARGE SCALE GENOMIC DNA]</scope>
    <source>
        <strain evidence="1 2">DSM 17960</strain>
    </source>
</reference>
<organism evidence="1 2">
    <name type="scientific">Flavobacterium croceum DSM 17960</name>
    <dbReference type="NCBI Taxonomy" id="1121886"/>
    <lineage>
        <taxon>Bacteria</taxon>
        <taxon>Pseudomonadati</taxon>
        <taxon>Bacteroidota</taxon>
        <taxon>Flavobacteriia</taxon>
        <taxon>Flavobacteriales</taxon>
        <taxon>Flavobacteriaceae</taxon>
        <taxon>Flavobacterium</taxon>
    </lineage>
</organism>
<gene>
    <name evidence="1" type="ORF">Q361_1942</name>
</gene>
<protein>
    <recommendedName>
        <fullName evidence="3">GIY-YIG domain-containing protein</fullName>
    </recommendedName>
</protein>
<sequence>MFDELTKYKNNNHFFFKPTDKLREVCNAPTDKSGVYLIYALKNGKIELVYIGRSGEIKQDGTLFVRKAGIGGIKDRLVNGKQFGQPRRNSWKTVMEFEKIEALDIYWYVTHDEKYIDCPKVIENKILHKHLEIYGKIPRWNNEI</sequence>
<dbReference type="AlphaFoldDB" id="A0A2S4N486"/>
<evidence type="ECO:0008006" key="3">
    <source>
        <dbReference type="Google" id="ProtNLM"/>
    </source>
</evidence>